<accession>A0AAV7NEH5</accession>
<keyword evidence="5" id="KW-0812">Transmembrane</keyword>
<reference evidence="6" key="1">
    <citation type="journal article" date="2022" name="bioRxiv">
        <title>Sequencing and chromosome-scale assembly of the giantPleurodeles waltlgenome.</title>
        <authorList>
            <person name="Brown T."/>
            <person name="Elewa A."/>
            <person name="Iarovenko S."/>
            <person name="Subramanian E."/>
            <person name="Araus A.J."/>
            <person name="Petzold A."/>
            <person name="Susuki M."/>
            <person name="Suzuki K.-i.T."/>
            <person name="Hayashi T."/>
            <person name="Toyoda A."/>
            <person name="Oliveira C."/>
            <person name="Osipova E."/>
            <person name="Leigh N.D."/>
            <person name="Simon A."/>
            <person name="Yun M.H."/>
        </authorList>
    </citation>
    <scope>NUCLEOTIDE SEQUENCE</scope>
    <source>
        <strain evidence="6">20211129_DDA</strain>
        <tissue evidence="6">Liver</tissue>
    </source>
</reference>
<dbReference type="GO" id="GO:0046847">
    <property type="term" value="P:filopodium assembly"/>
    <property type="evidence" value="ECO:0007669"/>
    <property type="project" value="TreeGrafter"/>
</dbReference>
<dbReference type="GO" id="GO:0030425">
    <property type="term" value="C:dendrite"/>
    <property type="evidence" value="ECO:0007669"/>
    <property type="project" value="TreeGrafter"/>
</dbReference>
<organism evidence="6 7">
    <name type="scientific">Pleurodeles waltl</name>
    <name type="common">Iberian ribbed newt</name>
    <dbReference type="NCBI Taxonomy" id="8319"/>
    <lineage>
        <taxon>Eukaryota</taxon>
        <taxon>Metazoa</taxon>
        <taxon>Chordata</taxon>
        <taxon>Craniata</taxon>
        <taxon>Vertebrata</taxon>
        <taxon>Euteleostomi</taxon>
        <taxon>Amphibia</taxon>
        <taxon>Batrachia</taxon>
        <taxon>Caudata</taxon>
        <taxon>Salamandroidea</taxon>
        <taxon>Salamandridae</taxon>
        <taxon>Pleurodelinae</taxon>
        <taxon>Pleurodeles</taxon>
    </lineage>
</organism>
<dbReference type="GO" id="GO:0005886">
    <property type="term" value="C:plasma membrane"/>
    <property type="evidence" value="ECO:0007669"/>
    <property type="project" value="TreeGrafter"/>
</dbReference>
<proteinExistence type="predicted"/>
<dbReference type="GO" id="GO:0030424">
    <property type="term" value="C:axon"/>
    <property type="evidence" value="ECO:0007669"/>
    <property type="project" value="TreeGrafter"/>
</dbReference>
<dbReference type="AlphaFoldDB" id="A0AAV7NEH5"/>
<keyword evidence="2" id="KW-0732">Signal</keyword>
<evidence type="ECO:0000256" key="4">
    <source>
        <dbReference type="ARBA" id="ARBA00023180"/>
    </source>
</evidence>
<dbReference type="PANTHER" id="PTHR12080:SF93">
    <property type="entry name" value="V-SET AND TRANSMEMBRANE DOMAIN-CONTAINING PROTEIN 5"/>
    <property type="match status" value="1"/>
</dbReference>
<dbReference type="Gene3D" id="2.60.40.10">
    <property type="entry name" value="Immunoglobulins"/>
    <property type="match status" value="1"/>
</dbReference>
<feature type="transmembrane region" description="Helical" evidence="5">
    <location>
        <begin position="144"/>
        <end position="167"/>
    </location>
</feature>
<keyword evidence="4" id="KW-0325">Glycoprotein</keyword>
<keyword evidence="5" id="KW-1133">Transmembrane helix</keyword>
<keyword evidence="7" id="KW-1185">Reference proteome</keyword>
<dbReference type="GO" id="GO:1904891">
    <property type="term" value="P:positive regulation of excitatory synapse assembly"/>
    <property type="evidence" value="ECO:0007669"/>
    <property type="project" value="TreeGrafter"/>
</dbReference>
<evidence type="ECO:0000256" key="2">
    <source>
        <dbReference type="ARBA" id="ARBA00022729"/>
    </source>
</evidence>
<evidence type="ECO:0000256" key="5">
    <source>
        <dbReference type="SAM" id="Phobius"/>
    </source>
</evidence>
<comment type="caution">
    <text evidence="6">The sequence shown here is derived from an EMBL/GenBank/DDBJ whole genome shotgun (WGS) entry which is preliminary data.</text>
</comment>
<dbReference type="Proteomes" id="UP001066276">
    <property type="component" value="Chromosome 8"/>
</dbReference>
<dbReference type="PANTHER" id="PTHR12080">
    <property type="entry name" value="SIGNALING LYMPHOCYTIC ACTIVATION MOLECULE"/>
    <property type="match status" value="1"/>
</dbReference>
<keyword evidence="3 5" id="KW-0472">Membrane</keyword>
<evidence type="ECO:0000256" key="3">
    <source>
        <dbReference type="ARBA" id="ARBA00023136"/>
    </source>
</evidence>
<comment type="subcellular location">
    <subcellularLocation>
        <location evidence="1">Membrane</location>
    </subcellularLocation>
</comment>
<evidence type="ECO:0000313" key="6">
    <source>
        <dbReference type="EMBL" id="KAJ1113275.1"/>
    </source>
</evidence>
<name>A0AAV7NEH5_PLEWA</name>
<evidence type="ECO:0000256" key="1">
    <source>
        <dbReference type="ARBA" id="ARBA00004370"/>
    </source>
</evidence>
<evidence type="ECO:0008006" key="8">
    <source>
        <dbReference type="Google" id="ProtNLM"/>
    </source>
</evidence>
<dbReference type="EMBL" id="JANPWB010000012">
    <property type="protein sequence ID" value="KAJ1113275.1"/>
    <property type="molecule type" value="Genomic_DNA"/>
</dbReference>
<dbReference type="InterPro" id="IPR015631">
    <property type="entry name" value="CD2/SLAM_rcpt"/>
</dbReference>
<dbReference type="InterPro" id="IPR013783">
    <property type="entry name" value="Ig-like_fold"/>
</dbReference>
<dbReference type="InterPro" id="IPR036179">
    <property type="entry name" value="Ig-like_dom_sf"/>
</dbReference>
<evidence type="ECO:0000313" key="7">
    <source>
        <dbReference type="Proteomes" id="UP001066276"/>
    </source>
</evidence>
<dbReference type="SUPFAM" id="SSF48726">
    <property type="entry name" value="Immunoglobulin"/>
    <property type="match status" value="1"/>
</dbReference>
<protein>
    <recommendedName>
        <fullName evidence="8">V-set and transmembrane domain-containing protein 5</fullName>
    </recommendedName>
</protein>
<gene>
    <name evidence="6" type="ORF">NDU88_001529</name>
</gene>
<sequence length="199" mass="22226">MIDLFLMRRTCTLPGVYIVLSLTELCLQSQGIALLIPEPVINATVAQNVLLSIEYSCEGKPAITWQYVSQRGIQNIIFWKGGFYVNVSKGYENRVHHHENGSIELTSVGIEDNGFYTVIVTEDAGAYTHATIVLNIKEISYEDVYFTVISVAYLVAATVLVSCFIRFSDNCVYLLRKRNATLQANKIEETELETMVVGG</sequence>